<dbReference type="EMBL" id="LAZR01012309">
    <property type="protein sequence ID" value="KKM27505.1"/>
    <property type="molecule type" value="Genomic_DNA"/>
</dbReference>
<organism evidence="1">
    <name type="scientific">marine sediment metagenome</name>
    <dbReference type="NCBI Taxonomy" id="412755"/>
    <lineage>
        <taxon>unclassified sequences</taxon>
        <taxon>metagenomes</taxon>
        <taxon>ecological metagenomes</taxon>
    </lineage>
</organism>
<comment type="caution">
    <text evidence="1">The sequence shown here is derived from an EMBL/GenBank/DDBJ whole genome shotgun (WGS) entry which is preliminary data.</text>
</comment>
<accession>A0A0F9LJ76</accession>
<gene>
    <name evidence="1" type="ORF">LCGC14_1574050</name>
</gene>
<proteinExistence type="predicted"/>
<protein>
    <submittedName>
        <fullName evidence="1">Uncharacterized protein</fullName>
    </submittedName>
</protein>
<dbReference type="AlphaFoldDB" id="A0A0F9LJ76"/>
<name>A0A0F9LJ76_9ZZZZ</name>
<evidence type="ECO:0000313" key="1">
    <source>
        <dbReference type="EMBL" id="KKM27505.1"/>
    </source>
</evidence>
<reference evidence="1" key="1">
    <citation type="journal article" date="2015" name="Nature">
        <title>Complex archaea that bridge the gap between prokaryotes and eukaryotes.</title>
        <authorList>
            <person name="Spang A."/>
            <person name="Saw J.H."/>
            <person name="Jorgensen S.L."/>
            <person name="Zaremba-Niedzwiedzka K."/>
            <person name="Martijn J."/>
            <person name="Lind A.E."/>
            <person name="van Eijk R."/>
            <person name="Schleper C."/>
            <person name="Guy L."/>
            <person name="Ettema T.J."/>
        </authorList>
    </citation>
    <scope>NUCLEOTIDE SEQUENCE</scope>
</reference>
<sequence>MERFVCDLNAYREEFNAWLQDQLKDSVALDILSASIEEMTHAVTLHAVAEKWLELSDKHVGEWIQKYPLKNSKCENKNEAT</sequence>